<sequence>LARNPAAPVDVLLRLLETAPDDIAGTLGRRPDLPPPVRDAMLRHLSPRIRGALAAHPRVDPQAREVLLADPQWRVRIRAWGNRDQRPLSDEALTRLLAELDDPPPPDVPFTREELLGELFTSAAAGPRLRTLAAKHSRPGVRRYAAGFLTALDEPTRQALLTDETSEVRQVAADAVAYREQLMEPADLPDHRGHAYWTVLHRRLSRDLVDHVLAGGDVAAVGVLAANASTPPDVVEALLRHPEPAVRRKVAERPDLTAGQLAALAADPAVEVRTTVSVHPGLTERQRARIAIDVTTADGDGCFGPAGGCHAYPYFRVLPAEVADSVRWARSVNPLLRRRAAGDPRLPGDMVATLADDPDPGVRVLLAQHHPASPPDLLLRCLLEYQGCGRERLAERPGFPTEGLGRFVDDLDPVLRRLVARDPAVDPAVVDRLTADPDPRVRKAMAGSPRLPVARIVALLTDSELAESAAANPALPVERMWRIAEEWRR</sequence>
<dbReference type="RefSeq" id="WP_377553507.1">
    <property type="nucleotide sequence ID" value="NZ_JBHSBN010000058.1"/>
</dbReference>
<comment type="caution">
    <text evidence="1">The sequence shown here is derived from an EMBL/GenBank/DDBJ whole genome shotgun (WGS) entry which is preliminary data.</text>
</comment>
<evidence type="ECO:0000313" key="1">
    <source>
        <dbReference type="EMBL" id="MFC4110770.1"/>
    </source>
</evidence>
<feature type="non-terminal residue" evidence="1">
    <location>
        <position position="1"/>
    </location>
</feature>
<dbReference type="SUPFAM" id="SSF48371">
    <property type="entry name" value="ARM repeat"/>
    <property type="match status" value="1"/>
</dbReference>
<dbReference type="Proteomes" id="UP001595868">
    <property type="component" value="Unassembled WGS sequence"/>
</dbReference>
<name>A0ABV8KX37_9ACTN</name>
<protein>
    <recommendedName>
        <fullName evidence="3">Leucine rich repeat variant</fullName>
    </recommendedName>
</protein>
<dbReference type="EMBL" id="JBHSBN010000058">
    <property type="protein sequence ID" value="MFC4110770.1"/>
    <property type="molecule type" value="Genomic_DNA"/>
</dbReference>
<reference evidence="2" key="1">
    <citation type="journal article" date="2019" name="Int. J. Syst. Evol. Microbiol.">
        <title>The Global Catalogue of Microorganisms (GCM) 10K type strain sequencing project: providing services to taxonomists for standard genome sequencing and annotation.</title>
        <authorList>
            <consortium name="The Broad Institute Genomics Platform"/>
            <consortium name="The Broad Institute Genome Sequencing Center for Infectious Disease"/>
            <person name="Wu L."/>
            <person name="Ma J."/>
        </authorList>
    </citation>
    <scope>NUCLEOTIDE SEQUENCE [LARGE SCALE GENOMIC DNA]</scope>
    <source>
        <strain evidence="2">2902at01</strain>
    </source>
</reference>
<dbReference type="InterPro" id="IPR011989">
    <property type="entry name" value="ARM-like"/>
</dbReference>
<organism evidence="1 2">
    <name type="scientific">Micromonospora zhanjiangensis</name>
    <dbReference type="NCBI Taxonomy" id="1522057"/>
    <lineage>
        <taxon>Bacteria</taxon>
        <taxon>Bacillati</taxon>
        <taxon>Actinomycetota</taxon>
        <taxon>Actinomycetes</taxon>
        <taxon>Micromonosporales</taxon>
        <taxon>Micromonosporaceae</taxon>
        <taxon>Micromonospora</taxon>
    </lineage>
</organism>
<dbReference type="InterPro" id="IPR016024">
    <property type="entry name" value="ARM-type_fold"/>
</dbReference>
<dbReference type="Gene3D" id="1.25.10.10">
    <property type="entry name" value="Leucine-rich Repeat Variant"/>
    <property type="match status" value="3"/>
</dbReference>
<evidence type="ECO:0000313" key="2">
    <source>
        <dbReference type="Proteomes" id="UP001595868"/>
    </source>
</evidence>
<evidence type="ECO:0008006" key="3">
    <source>
        <dbReference type="Google" id="ProtNLM"/>
    </source>
</evidence>
<keyword evidence="2" id="KW-1185">Reference proteome</keyword>
<proteinExistence type="predicted"/>
<accession>A0ABV8KX37</accession>
<gene>
    <name evidence="1" type="ORF">ACFOX0_33270</name>
</gene>